<dbReference type="AlphaFoldDB" id="A0A426YDZ6"/>
<proteinExistence type="predicted"/>
<protein>
    <submittedName>
        <fullName evidence="2">Uncharacterized protein</fullName>
    </submittedName>
</protein>
<accession>A0A426YDZ6</accession>
<dbReference type="EMBL" id="AMZH03013025">
    <property type="protein sequence ID" value="RRT49948.1"/>
    <property type="molecule type" value="Genomic_DNA"/>
</dbReference>
<feature type="region of interest" description="Disordered" evidence="1">
    <location>
        <begin position="1"/>
        <end position="21"/>
    </location>
</feature>
<evidence type="ECO:0000313" key="3">
    <source>
        <dbReference type="Proteomes" id="UP000287651"/>
    </source>
</evidence>
<reference evidence="2 3" key="1">
    <citation type="journal article" date="2014" name="Agronomy (Basel)">
        <title>A Draft Genome Sequence for Ensete ventricosum, the Drought-Tolerant Tree Against Hunger.</title>
        <authorList>
            <person name="Harrison J."/>
            <person name="Moore K.A."/>
            <person name="Paszkiewicz K."/>
            <person name="Jones T."/>
            <person name="Grant M."/>
            <person name="Ambacheew D."/>
            <person name="Muzemil S."/>
            <person name="Studholme D.J."/>
        </authorList>
    </citation>
    <scope>NUCLEOTIDE SEQUENCE [LARGE SCALE GENOMIC DNA]</scope>
</reference>
<evidence type="ECO:0000313" key="2">
    <source>
        <dbReference type="EMBL" id="RRT49948.1"/>
    </source>
</evidence>
<sequence>MPSQDQAPVKDADLEPMPMNLKEGDSYVVNHGEDLMAVDFDGYVSLAKKMQAWQEEEIRHMAEDAGGIKRKGKKLLLNSRVEN</sequence>
<gene>
    <name evidence="2" type="ORF">B296_00050512</name>
</gene>
<organism evidence="2 3">
    <name type="scientific">Ensete ventricosum</name>
    <name type="common">Abyssinian banana</name>
    <name type="synonym">Musa ensete</name>
    <dbReference type="NCBI Taxonomy" id="4639"/>
    <lineage>
        <taxon>Eukaryota</taxon>
        <taxon>Viridiplantae</taxon>
        <taxon>Streptophyta</taxon>
        <taxon>Embryophyta</taxon>
        <taxon>Tracheophyta</taxon>
        <taxon>Spermatophyta</taxon>
        <taxon>Magnoliopsida</taxon>
        <taxon>Liliopsida</taxon>
        <taxon>Zingiberales</taxon>
        <taxon>Musaceae</taxon>
        <taxon>Ensete</taxon>
    </lineage>
</organism>
<evidence type="ECO:0000256" key="1">
    <source>
        <dbReference type="SAM" id="MobiDB-lite"/>
    </source>
</evidence>
<comment type="caution">
    <text evidence="2">The sequence shown here is derived from an EMBL/GenBank/DDBJ whole genome shotgun (WGS) entry which is preliminary data.</text>
</comment>
<dbReference type="Proteomes" id="UP000287651">
    <property type="component" value="Unassembled WGS sequence"/>
</dbReference>
<name>A0A426YDZ6_ENSVE</name>